<evidence type="ECO:0000313" key="2">
    <source>
        <dbReference type="EMBL" id="NGO54821.1"/>
    </source>
</evidence>
<evidence type="ECO:0000259" key="1">
    <source>
        <dbReference type="SMART" id="SM00421"/>
    </source>
</evidence>
<reference evidence="2 3" key="1">
    <citation type="submission" date="2020-02" db="EMBL/GenBank/DDBJ databases">
        <title>Genome sequence of strain CCNWXJ40-4.</title>
        <authorList>
            <person name="Gao J."/>
            <person name="Sun J."/>
        </authorList>
    </citation>
    <scope>NUCLEOTIDE SEQUENCE [LARGE SCALE GENOMIC DNA]</scope>
    <source>
        <strain evidence="2 3">CCNWXJ 40-4</strain>
    </source>
</reference>
<evidence type="ECO:0000313" key="3">
    <source>
        <dbReference type="Proteomes" id="UP001642900"/>
    </source>
</evidence>
<dbReference type="SUPFAM" id="SSF46894">
    <property type="entry name" value="C-terminal effector domain of the bipartite response regulators"/>
    <property type="match status" value="1"/>
</dbReference>
<dbReference type="InterPro" id="IPR000792">
    <property type="entry name" value="Tscrpt_reg_LuxR_C"/>
</dbReference>
<dbReference type="InterPro" id="IPR036388">
    <property type="entry name" value="WH-like_DNA-bd_sf"/>
</dbReference>
<gene>
    <name evidence="2" type="ORF">G6N73_27505</name>
</gene>
<organism evidence="2 3">
    <name type="scientific">Allomesorhizobium camelthorni</name>
    <dbReference type="NCBI Taxonomy" id="475069"/>
    <lineage>
        <taxon>Bacteria</taxon>
        <taxon>Pseudomonadati</taxon>
        <taxon>Pseudomonadota</taxon>
        <taxon>Alphaproteobacteria</taxon>
        <taxon>Hyphomicrobiales</taxon>
        <taxon>Phyllobacteriaceae</taxon>
        <taxon>Allomesorhizobium</taxon>
    </lineage>
</organism>
<proteinExistence type="predicted"/>
<dbReference type="Gene3D" id="1.10.10.10">
    <property type="entry name" value="Winged helix-like DNA-binding domain superfamily/Winged helix DNA-binding domain"/>
    <property type="match status" value="1"/>
</dbReference>
<keyword evidence="3" id="KW-1185">Reference proteome</keyword>
<accession>A0A6G4WJ85</accession>
<dbReference type="SMART" id="SM00421">
    <property type="entry name" value="HTH_LUXR"/>
    <property type="match status" value="1"/>
</dbReference>
<dbReference type="GO" id="GO:0003677">
    <property type="term" value="F:DNA binding"/>
    <property type="evidence" value="ECO:0007669"/>
    <property type="project" value="InterPro"/>
</dbReference>
<dbReference type="GO" id="GO:0006355">
    <property type="term" value="P:regulation of DNA-templated transcription"/>
    <property type="evidence" value="ECO:0007669"/>
    <property type="project" value="InterPro"/>
</dbReference>
<sequence>MRSTQVDCAHSTAQETSSYSLPCGGHRLDTGLDARRGALPIVLDGGYGEHANVCWVIADSGMIFVSINDEQLASQRLEAAAIIYGISHAQGRLAELIIAGQDLRQAAIRLGVSVNTARTHLQRMFEKTGVRSQPALVRALLSVGAPFG</sequence>
<name>A0A6G4WJ85_9HYPH</name>
<dbReference type="InterPro" id="IPR016032">
    <property type="entry name" value="Sig_transdc_resp-reg_C-effctor"/>
</dbReference>
<feature type="domain" description="HTH luxR-type" evidence="1">
    <location>
        <begin position="83"/>
        <end position="140"/>
    </location>
</feature>
<protein>
    <submittedName>
        <fullName evidence="2">Helix-turn-helix transcriptional regulator</fullName>
    </submittedName>
</protein>
<dbReference type="AlphaFoldDB" id="A0A6G4WJ85"/>
<dbReference type="RefSeq" id="WP_165033155.1">
    <property type="nucleotide sequence ID" value="NZ_JAAKZF010000066.1"/>
</dbReference>
<comment type="caution">
    <text evidence="2">The sequence shown here is derived from an EMBL/GenBank/DDBJ whole genome shotgun (WGS) entry which is preliminary data.</text>
</comment>
<dbReference type="EMBL" id="JAAKZF010000066">
    <property type="protein sequence ID" value="NGO54821.1"/>
    <property type="molecule type" value="Genomic_DNA"/>
</dbReference>
<dbReference type="Proteomes" id="UP001642900">
    <property type="component" value="Unassembled WGS sequence"/>
</dbReference>